<evidence type="ECO:0000256" key="15">
    <source>
        <dbReference type="ARBA" id="ARBA00049551"/>
    </source>
</evidence>
<keyword evidence="9" id="KW-0249">Electron transport</keyword>
<organism evidence="20">
    <name type="scientific">Buergeria buergeri</name>
    <name type="common">Kajika frog</name>
    <dbReference type="NCBI Taxonomy" id="191197"/>
    <lineage>
        <taxon>Eukaryota</taxon>
        <taxon>Metazoa</taxon>
        <taxon>Chordata</taxon>
        <taxon>Craniata</taxon>
        <taxon>Vertebrata</taxon>
        <taxon>Euteleostomi</taxon>
        <taxon>Amphibia</taxon>
        <taxon>Batrachia</taxon>
        <taxon>Anura</taxon>
        <taxon>Neobatrachia</taxon>
        <taxon>Ranoidea</taxon>
        <taxon>Rhacophoridae</taxon>
        <taxon>Buergeriinae</taxon>
        <taxon>Buergeria</taxon>
    </lineage>
</organism>
<feature type="transmembrane region" description="Helical" evidence="16">
    <location>
        <begin position="238"/>
        <end position="260"/>
    </location>
</feature>
<proteinExistence type="inferred from homology"/>
<dbReference type="Pfam" id="PF00361">
    <property type="entry name" value="Proton_antipo_M"/>
    <property type="match status" value="1"/>
</dbReference>
<accession>Q6L7I8</accession>
<dbReference type="AlphaFoldDB" id="Q6L7I8"/>
<protein>
    <recommendedName>
        <fullName evidence="3 16">NADH-ubiquinone oxidoreductase chain 5</fullName>
        <ecNumber evidence="2 16">7.1.1.2</ecNumber>
    </recommendedName>
</protein>
<feature type="transmembrane region" description="Helical" evidence="16">
    <location>
        <begin position="355"/>
        <end position="380"/>
    </location>
</feature>
<keyword evidence="13 16" id="KW-0496">Mitochondrion</keyword>
<feature type="transmembrane region" description="Helical" evidence="16">
    <location>
        <begin position="294"/>
        <end position="312"/>
    </location>
</feature>
<keyword evidence="6 16" id="KW-0812">Transmembrane</keyword>
<dbReference type="GO" id="GO:0005743">
    <property type="term" value="C:mitochondrial inner membrane"/>
    <property type="evidence" value="ECO:0007669"/>
    <property type="project" value="UniProtKB-SubCell"/>
</dbReference>
<keyword evidence="11 16" id="KW-0520">NAD</keyword>
<feature type="domain" description="NADH:quinone oxidoreductase/Mrp antiporter transmembrane" evidence="17">
    <location>
        <begin position="129"/>
        <end position="409"/>
    </location>
</feature>
<evidence type="ECO:0000256" key="3">
    <source>
        <dbReference type="ARBA" id="ARBA00021096"/>
    </source>
</evidence>
<feature type="domain" description="NADH dehydrogenase subunit 5 C-terminal" evidence="19">
    <location>
        <begin position="415"/>
        <end position="592"/>
    </location>
</feature>
<evidence type="ECO:0000256" key="13">
    <source>
        <dbReference type="ARBA" id="ARBA00023128"/>
    </source>
</evidence>
<comment type="similarity">
    <text evidence="16">Belongs to the complex I subunit 5 family.</text>
</comment>
<feature type="transmembrane region" description="Helical" evidence="16">
    <location>
        <begin position="400"/>
        <end position="426"/>
    </location>
</feature>
<dbReference type="EMBL" id="AB127977">
    <property type="protein sequence ID" value="BAD20550.1"/>
    <property type="molecule type" value="Genomic_DNA"/>
</dbReference>
<feature type="transmembrane region" description="Helical" evidence="16">
    <location>
        <begin position="478"/>
        <end position="495"/>
    </location>
</feature>
<evidence type="ECO:0000256" key="5">
    <source>
        <dbReference type="ARBA" id="ARBA00022660"/>
    </source>
</evidence>
<feature type="transmembrane region" description="Helical" evidence="16">
    <location>
        <begin position="447"/>
        <end position="466"/>
    </location>
</feature>
<comment type="function">
    <text evidence="16">Core subunit of the mitochondrial membrane respiratory chain NADH dehydrogenase (Complex I) which catalyzes electron transfer from NADH through the respiratory chain, using ubiquinone as an electron acceptor. Essential for the catalytic activity and assembly of complex I.</text>
</comment>
<evidence type="ECO:0000259" key="17">
    <source>
        <dbReference type="Pfam" id="PF00361"/>
    </source>
</evidence>
<evidence type="ECO:0000256" key="11">
    <source>
        <dbReference type="ARBA" id="ARBA00023027"/>
    </source>
</evidence>
<evidence type="ECO:0000259" key="19">
    <source>
        <dbReference type="Pfam" id="PF06455"/>
    </source>
</evidence>
<feature type="domain" description="NADH-Ubiquinone oxidoreductase (complex I) chain 5 N-terminal" evidence="18">
    <location>
        <begin position="63"/>
        <end position="113"/>
    </location>
</feature>
<geneLocation type="mitochondrion" evidence="20"/>
<name>Q6L7I8_BUEBU</name>
<dbReference type="PANTHER" id="PTHR42829">
    <property type="entry name" value="NADH-UBIQUINONE OXIDOREDUCTASE CHAIN 5"/>
    <property type="match status" value="1"/>
</dbReference>
<keyword evidence="8" id="KW-1278">Translocase</keyword>
<evidence type="ECO:0000256" key="7">
    <source>
        <dbReference type="ARBA" id="ARBA00022792"/>
    </source>
</evidence>
<evidence type="ECO:0000256" key="14">
    <source>
        <dbReference type="ARBA" id="ARBA00023136"/>
    </source>
</evidence>
<evidence type="ECO:0000256" key="8">
    <source>
        <dbReference type="ARBA" id="ARBA00022967"/>
    </source>
</evidence>
<dbReference type="GO" id="GO:0003954">
    <property type="term" value="F:NADH dehydrogenase activity"/>
    <property type="evidence" value="ECO:0007669"/>
    <property type="project" value="TreeGrafter"/>
</dbReference>
<comment type="catalytic activity">
    <reaction evidence="15 16">
        <text>a ubiquinone + NADH + 5 H(+)(in) = a ubiquinol + NAD(+) + 4 H(+)(out)</text>
        <dbReference type="Rhea" id="RHEA:29091"/>
        <dbReference type="Rhea" id="RHEA-COMP:9565"/>
        <dbReference type="Rhea" id="RHEA-COMP:9566"/>
        <dbReference type="ChEBI" id="CHEBI:15378"/>
        <dbReference type="ChEBI" id="CHEBI:16389"/>
        <dbReference type="ChEBI" id="CHEBI:17976"/>
        <dbReference type="ChEBI" id="CHEBI:57540"/>
        <dbReference type="ChEBI" id="CHEBI:57945"/>
        <dbReference type="EC" id="7.1.1.2"/>
    </reaction>
</comment>
<dbReference type="InterPro" id="IPR003945">
    <property type="entry name" value="NU5C-like"/>
</dbReference>
<dbReference type="EC" id="7.1.1.2" evidence="2 16"/>
<dbReference type="InterPro" id="IPR001750">
    <property type="entry name" value="ND/Mrp_TM"/>
</dbReference>
<dbReference type="Pfam" id="PF00662">
    <property type="entry name" value="Proton_antipo_N"/>
    <property type="match status" value="1"/>
</dbReference>
<feature type="transmembrane region" description="Helical" evidence="16">
    <location>
        <begin position="266"/>
        <end position="287"/>
    </location>
</feature>
<feature type="transmembrane region" description="Helical" evidence="16">
    <location>
        <begin position="6"/>
        <end position="27"/>
    </location>
</feature>
<dbReference type="GO" id="GO:0042773">
    <property type="term" value="P:ATP synthesis coupled electron transport"/>
    <property type="evidence" value="ECO:0007669"/>
    <property type="project" value="InterPro"/>
</dbReference>
<reference evidence="20" key="1">
    <citation type="journal article" date="2004" name="Genes Genet. Syst.">
        <title>Complete nucleotide sequence and gene rearrangement of the mitochondrial genome of the bell-ring frog, Buergeria buergeri (family Rhacophoridae).</title>
        <authorList>
            <person name="Sano N."/>
            <person name="Kurabayashi A."/>
            <person name="Fujii T."/>
            <person name="Yonekawa H."/>
            <person name="Sumida M."/>
        </authorList>
    </citation>
    <scope>NUCLEOTIDE SEQUENCE</scope>
</reference>
<dbReference type="PRINTS" id="PR01434">
    <property type="entry name" value="NADHDHGNASE5"/>
</dbReference>
<dbReference type="GO" id="GO:0015990">
    <property type="term" value="P:electron transport coupled proton transport"/>
    <property type="evidence" value="ECO:0007669"/>
    <property type="project" value="TreeGrafter"/>
</dbReference>
<evidence type="ECO:0000256" key="4">
    <source>
        <dbReference type="ARBA" id="ARBA00022448"/>
    </source>
</evidence>
<keyword evidence="5" id="KW-0679">Respiratory chain</keyword>
<dbReference type="InterPro" id="IPR018393">
    <property type="entry name" value="NADHpl_OxRdtase_5_subgr"/>
</dbReference>
<dbReference type="InterPro" id="IPR001516">
    <property type="entry name" value="Proton_antipo_N"/>
</dbReference>
<gene>
    <name evidence="20" type="primary">ND5</name>
</gene>
<feature type="transmembrane region" description="Helical" evidence="16">
    <location>
        <begin position="318"/>
        <end position="343"/>
    </location>
</feature>
<evidence type="ECO:0000256" key="9">
    <source>
        <dbReference type="ARBA" id="ARBA00022982"/>
    </source>
</evidence>
<dbReference type="InterPro" id="IPR010934">
    <property type="entry name" value="NADH_DH_su5_C"/>
</dbReference>
<comment type="subcellular location">
    <subcellularLocation>
        <location evidence="1">Mitochondrion inner membrane</location>
        <topology evidence="1">Multi-pass membrane protein</topology>
    </subcellularLocation>
</comment>
<evidence type="ECO:0000256" key="1">
    <source>
        <dbReference type="ARBA" id="ARBA00004448"/>
    </source>
</evidence>
<evidence type="ECO:0000313" key="20">
    <source>
        <dbReference type="EMBL" id="BAD20550.1"/>
    </source>
</evidence>
<evidence type="ECO:0000256" key="2">
    <source>
        <dbReference type="ARBA" id="ARBA00012944"/>
    </source>
</evidence>
<evidence type="ECO:0000256" key="16">
    <source>
        <dbReference type="RuleBase" id="RU003404"/>
    </source>
</evidence>
<keyword evidence="12 16" id="KW-0830">Ubiquinone</keyword>
<feature type="transmembrane region" description="Helical" evidence="16">
    <location>
        <begin position="79"/>
        <end position="100"/>
    </location>
</feature>
<dbReference type="PANTHER" id="PTHR42829:SF2">
    <property type="entry name" value="NADH-UBIQUINONE OXIDOREDUCTASE CHAIN 5"/>
    <property type="match status" value="1"/>
</dbReference>
<dbReference type="GO" id="GO:0008137">
    <property type="term" value="F:NADH dehydrogenase (ubiquinone) activity"/>
    <property type="evidence" value="ECO:0007669"/>
    <property type="project" value="UniProtKB-EC"/>
</dbReference>
<feature type="transmembrane region" description="Helical" evidence="16">
    <location>
        <begin position="39"/>
        <end position="59"/>
    </location>
</feature>
<evidence type="ECO:0000259" key="18">
    <source>
        <dbReference type="Pfam" id="PF00662"/>
    </source>
</evidence>
<keyword evidence="7" id="KW-0999">Mitochondrion inner membrane</keyword>
<keyword evidence="4 16" id="KW-0813">Transport</keyword>
<dbReference type="Pfam" id="PF06455">
    <property type="entry name" value="NADH5_C"/>
    <property type="match status" value="1"/>
</dbReference>
<dbReference type="NCBIfam" id="TIGR01974">
    <property type="entry name" value="NDH_I_L"/>
    <property type="match status" value="1"/>
</dbReference>
<keyword evidence="14 16" id="KW-0472">Membrane</keyword>
<keyword evidence="10 16" id="KW-1133">Transmembrane helix</keyword>
<evidence type="ECO:0000256" key="12">
    <source>
        <dbReference type="ARBA" id="ARBA00023075"/>
    </source>
</evidence>
<feature type="transmembrane region" description="Helical" evidence="16">
    <location>
        <begin position="575"/>
        <end position="595"/>
    </location>
</feature>
<sequence>MNNLITLTHTLIATTLILPLFSPQNRLPYNMKEAVKHSFLLSLIPTLFASPKMVEASFMQNEWLSMLVTFIKTAFQFDTYANIFLSVALFVTWNILEFSMWYMKDDPEVKTFFKYLVIFLLAMMLLVAASNMLSLFIGWEGVGLMSFLLIGWYHGRNNSAAAAVQAVLYNRIGDIGFFIIFCWMMKSSMLTNFDSIQLSNTPTPVLLASITAAASKSAQFGLHPWLASAMEGPTPVSALLHSSTMVVAGIFFLIRIYPIMANNQTALTACLCLGALSTMYAATSALMQNDMKKIVAYSTSSQLGLMMVAIGIGQPHFAFFHICTHAFFKAMLFLCSGLIIHNLNDEQDIRKMGGLLHVMPVTSTCLSIGSLALMGTPFLSGFYSKDSIIEAMNSSYINSTALFLTLMATAFTAVYTLRLILFILLGHPRTNPTMKINENDAQALNPVTRLAMGSIVAGLYIFYTVIPDIPITHTMPPHSKLAALMVTIMAFFFAWDLTKRMQYSPLTETSYKNFDPMFFNQIVHRTSVHKTFDVSWQVVTHLLETLVIKKIDSELPNYLTSKPTRIARATQSGIIKTYLSTLLITLLLTLIFVQFF</sequence>
<evidence type="ECO:0000256" key="10">
    <source>
        <dbReference type="ARBA" id="ARBA00022989"/>
    </source>
</evidence>
<feature type="transmembrane region" description="Helical" evidence="16">
    <location>
        <begin position="167"/>
        <end position="186"/>
    </location>
</feature>
<evidence type="ECO:0000256" key="6">
    <source>
        <dbReference type="ARBA" id="ARBA00022692"/>
    </source>
</evidence>
<feature type="transmembrane region" description="Helical" evidence="16">
    <location>
        <begin position="112"/>
        <end position="130"/>
    </location>
</feature>